<gene>
    <name evidence="9 10" type="primary">secE</name>
    <name evidence="10" type="ORF">OSSY52_22680</name>
</gene>
<dbReference type="InterPro" id="IPR005807">
    <property type="entry name" value="SecE_bac"/>
</dbReference>
<dbReference type="GO" id="GO:0043952">
    <property type="term" value="P:protein transport by the Sec complex"/>
    <property type="evidence" value="ECO:0007669"/>
    <property type="project" value="UniProtKB-UniRule"/>
</dbReference>
<dbReference type="HAMAP" id="MF_00422">
    <property type="entry name" value="SecE"/>
    <property type="match status" value="1"/>
</dbReference>
<keyword evidence="4 9" id="KW-0812">Transmembrane</keyword>
<organism evidence="10 11">
    <name type="scientific">Tepiditoga spiralis</name>
    <dbReference type="NCBI Taxonomy" id="2108365"/>
    <lineage>
        <taxon>Bacteria</taxon>
        <taxon>Thermotogati</taxon>
        <taxon>Thermotogota</taxon>
        <taxon>Thermotogae</taxon>
        <taxon>Petrotogales</taxon>
        <taxon>Petrotogaceae</taxon>
        <taxon>Tepiditoga</taxon>
    </lineage>
</organism>
<evidence type="ECO:0000256" key="7">
    <source>
        <dbReference type="ARBA" id="ARBA00023010"/>
    </source>
</evidence>
<comment type="subunit">
    <text evidence="9">Component of the Sec protein translocase complex. Heterotrimer consisting of SecY, SecE and SecG subunits. The heterotrimers can form oligomers, although 1 heterotrimer is thought to be able to translocate proteins. Interacts with the ribosome. Interacts with SecDF, and other proteins may be involved. Interacts with SecA.</text>
</comment>
<comment type="subcellular location">
    <subcellularLocation>
        <location evidence="9">Cell membrane</location>
        <topology evidence="9">Single-pass membrane protein</topology>
    </subcellularLocation>
    <subcellularLocation>
        <location evidence="1">Membrane</location>
    </subcellularLocation>
</comment>
<dbReference type="PANTHER" id="PTHR33910:SF1">
    <property type="entry name" value="PROTEIN TRANSLOCASE SUBUNIT SECE"/>
    <property type="match status" value="1"/>
</dbReference>
<dbReference type="GO" id="GO:0005886">
    <property type="term" value="C:plasma membrane"/>
    <property type="evidence" value="ECO:0007669"/>
    <property type="project" value="UniProtKB-SubCell"/>
</dbReference>
<keyword evidence="7 9" id="KW-0811">Translocation</keyword>
<evidence type="ECO:0000256" key="1">
    <source>
        <dbReference type="ARBA" id="ARBA00004370"/>
    </source>
</evidence>
<feature type="transmembrane region" description="Helical" evidence="9">
    <location>
        <begin position="31"/>
        <end position="55"/>
    </location>
</feature>
<dbReference type="NCBIfam" id="TIGR00964">
    <property type="entry name" value="secE_bact"/>
    <property type="match status" value="1"/>
</dbReference>
<keyword evidence="3 9" id="KW-1003">Cell membrane</keyword>
<keyword evidence="5 9" id="KW-0653">Protein transport</keyword>
<sequence length="75" mass="8449">MSKFWVFLSSVMQEARKVNWPSRKELLNSTAVVLVIIVFIALYLMLVDFGMLNFFQKLVYPLLLGGASATLPPGK</sequence>
<comment type="function">
    <text evidence="9">Essential subunit of the Sec protein translocation channel SecYEG. Clamps together the 2 halves of SecY. May contact the channel plug during translocation.</text>
</comment>
<dbReference type="GO" id="GO:0009306">
    <property type="term" value="P:protein secretion"/>
    <property type="evidence" value="ECO:0007669"/>
    <property type="project" value="UniProtKB-UniRule"/>
</dbReference>
<evidence type="ECO:0000256" key="2">
    <source>
        <dbReference type="ARBA" id="ARBA00022448"/>
    </source>
</evidence>
<dbReference type="InterPro" id="IPR038379">
    <property type="entry name" value="SecE_sf"/>
</dbReference>
<accession>A0A7G1GAG5</accession>
<keyword evidence="2 9" id="KW-0813">Transport</keyword>
<evidence type="ECO:0000256" key="4">
    <source>
        <dbReference type="ARBA" id="ARBA00022692"/>
    </source>
</evidence>
<evidence type="ECO:0000313" key="11">
    <source>
        <dbReference type="Proteomes" id="UP000516361"/>
    </source>
</evidence>
<comment type="similarity">
    <text evidence="9">Belongs to the SecE/SEC61-gamma family.</text>
</comment>
<dbReference type="EMBL" id="AP018712">
    <property type="protein sequence ID" value="BBE32127.1"/>
    <property type="molecule type" value="Genomic_DNA"/>
</dbReference>
<keyword evidence="6 9" id="KW-1133">Transmembrane helix</keyword>
<evidence type="ECO:0000256" key="5">
    <source>
        <dbReference type="ARBA" id="ARBA00022927"/>
    </source>
</evidence>
<name>A0A7G1GAG5_9BACT</name>
<dbReference type="Pfam" id="PF00584">
    <property type="entry name" value="SecE"/>
    <property type="match status" value="1"/>
</dbReference>
<dbReference type="Gene3D" id="1.20.5.1030">
    <property type="entry name" value="Preprotein translocase secy subunit"/>
    <property type="match status" value="1"/>
</dbReference>
<evidence type="ECO:0000256" key="3">
    <source>
        <dbReference type="ARBA" id="ARBA00022475"/>
    </source>
</evidence>
<dbReference type="Proteomes" id="UP000516361">
    <property type="component" value="Chromosome"/>
</dbReference>
<keyword evidence="8 9" id="KW-0472">Membrane</keyword>
<dbReference type="GO" id="GO:0008320">
    <property type="term" value="F:protein transmembrane transporter activity"/>
    <property type="evidence" value="ECO:0007669"/>
    <property type="project" value="UniProtKB-UniRule"/>
</dbReference>
<dbReference type="PANTHER" id="PTHR33910">
    <property type="entry name" value="PROTEIN TRANSLOCASE SUBUNIT SECE"/>
    <property type="match status" value="1"/>
</dbReference>
<evidence type="ECO:0000256" key="9">
    <source>
        <dbReference type="HAMAP-Rule" id="MF_00422"/>
    </source>
</evidence>
<protein>
    <recommendedName>
        <fullName evidence="9">Protein translocase subunit SecE</fullName>
    </recommendedName>
</protein>
<dbReference type="GO" id="GO:0006605">
    <property type="term" value="P:protein targeting"/>
    <property type="evidence" value="ECO:0007669"/>
    <property type="project" value="UniProtKB-UniRule"/>
</dbReference>
<dbReference type="GO" id="GO:0065002">
    <property type="term" value="P:intracellular protein transmembrane transport"/>
    <property type="evidence" value="ECO:0007669"/>
    <property type="project" value="UniProtKB-UniRule"/>
</dbReference>
<dbReference type="AlphaFoldDB" id="A0A7G1GAG5"/>
<evidence type="ECO:0000256" key="6">
    <source>
        <dbReference type="ARBA" id="ARBA00022989"/>
    </source>
</evidence>
<proteinExistence type="inferred from homology"/>
<dbReference type="KEGG" id="ocy:OSSY52_22680"/>
<reference evidence="10 11" key="1">
    <citation type="submission" date="2018-06" db="EMBL/GenBank/DDBJ databases">
        <title>Genome sequencing of Oceanotoga sp. sy52.</title>
        <authorList>
            <person name="Mori K."/>
        </authorList>
    </citation>
    <scope>NUCLEOTIDE SEQUENCE [LARGE SCALE GENOMIC DNA]</scope>
    <source>
        <strain evidence="11">sy52</strain>
    </source>
</reference>
<keyword evidence="11" id="KW-1185">Reference proteome</keyword>
<evidence type="ECO:0000313" key="10">
    <source>
        <dbReference type="EMBL" id="BBE32127.1"/>
    </source>
</evidence>
<dbReference type="InterPro" id="IPR001901">
    <property type="entry name" value="Translocase_SecE/Sec61-g"/>
</dbReference>
<evidence type="ECO:0000256" key="8">
    <source>
        <dbReference type="ARBA" id="ARBA00023136"/>
    </source>
</evidence>
<dbReference type="InParanoid" id="A0A7G1GAG5"/>
<dbReference type="RefSeq" id="WP_232521235.1">
    <property type="nucleotide sequence ID" value="NZ_AP018712.1"/>
</dbReference>